<keyword evidence="2" id="KW-1185">Reference proteome</keyword>
<name>A0A1I6NTA9_9FLAO</name>
<protein>
    <submittedName>
        <fullName evidence="1">Uncharacterized protein</fullName>
    </submittedName>
</protein>
<gene>
    <name evidence="1" type="ORF">SAMN04488006_0547</name>
</gene>
<organism evidence="1 2">
    <name type="scientific">Lutibacter maritimus</name>
    <dbReference type="NCBI Taxonomy" id="593133"/>
    <lineage>
        <taxon>Bacteria</taxon>
        <taxon>Pseudomonadati</taxon>
        <taxon>Bacteroidota</taxon>
        <taxon>Flavobacteriia</taxon>
        <taxon>Flavobacteriales</taxon>
        <taxon>Flavobacteriaceae</taxon>
        <taxon>Lutibacter</taxon>
    </lineage>
</organism>
<dbReference type="EMBL" id="FOZP01000001">
    <property type="protein sequence ID" value="SFS31256.1"/>
    <property type="molecule type" value="Genomic_DNA"/>
</dbReference>
<proteinExistence type="predicted"/>
<evidence type="ECO:0000313" key="2">
    <source>
        <dbReference type="Proteomes" id="UP000199312"/>
    </source>
</evidence>
<evidence type="ECO:0000313" key="1">
    <source>
        <dbReference type="EMBL" id="SFS31256.1"/>
    </source>
</evidence>
<dbReference type="AlphaFoldDB" id="A0A1I6NTA9"/>
<accession>A0A1I6NTA9</accession>
<sequence>MKNIIQTTFSIFIFLVICNSYGQKNYKFDKIVNNTFSTKYIPNQKHTNLFNTEDDSYHMQIYYSNDSLVSRIFDTKENIVHYFYIDKADSLKLKFIKTKSLKKFVKDYKFEFSEIKENKGSKEVIFKILNNRDKRIAKYKLKIKETEKKLFSIFKLSSLETLLFTEIIPSKNFLILKAKGINTNGKFVEYKLDSIEDINLNVELPE</sequence>
<dbReference type="Proteomes" id="UP000199312">
    <property type="component" value="Unassembled WGS sequence"/>
</dbReference>
<dbReference type="OrthoDB" id="1449773at2"/>
<dbReference type="RefSeq" id="WP_090222332.1">
    <property type="nucleotide sequence ID" value="NZ_FOZP01000001.1"/>
</dbReference>
<reference evidence="2" key="1">
    <citation type="submission" date="2016-10" db="EMBL/GenBank/DDBJ databases">
        <authorList>
            <person name="Varghese N."/>
            <person name="Submissions S."/>
        </authorList>
    </citation>
    <scope>NUCLEOTIDE SEQUENCE [LARGE SCALE GENOMIC DNA]</scope>
    <source>
        <strain evidence="2">DSM 24450</strain>
    </source>
</reference>